<dbReference type="AlphaFoldDB" id="A0AAV7WF19"/>
<reference evidence="1" key="1">
    <citation type="journal article" date="2022" name="bioRxiv">
        <title>Sequencing and chromosome-scale assembly of the giantPleurodeles waltlgenome.</title>
        <authorList>
            <person name="Brown T."/>
            <person name="Elewa A."/>
            <person name="Iarovenko S."/>
            <person name="Subramanian E."/>
            <person name="Araus A.J."/>
            <person name="Petzold A."/>
            <person name="Susuki M."/>
            <person name="Suzuki K.-i.T."/>
            <person name="Hayashi T."/>
            <person name="Toyoda A."/>
            <person name="Oliveira C."/>
            <person name="Osipova E."/>
            <person name="Leigh N.D."/>
            <person name="Simon A."/>
            <person name="Yun M.H."/>
        </authorList>
    </citation>
    <scope>NUCLEOTIDE SEQUENCE</scope>
    <source>
        <strain evidence="1">20211129_DDA</strain>
        <tissue evidence="1">Liver</tissue>
    </source>
</reference>
<protein>
    <submittedName>
        <fullName evidence="1">Uncharacterized protein</fullName>
    </submittedName>
</protein>
<sequence length="100" mass="11292">MSCLREQYLMKYLMNPHDRRPFMPLLEICAFGPISTAVFVRQARARSRVHALILPDCRYPGLAVACGTPCCVGRLCGNVFDKGMYPCQNRGRQREAQQAA</sequence>
<dbReference type="Proteomes" id="UP001066276">
    <property type="component" value="Chromosome 1_2"/>
</dbReference>
<name>A0AAV7WF19_PLEWA</name>
<keyword evidence="2" id="KW-1185">Reference proteome</keyword>
<proteinExistence type="predicted"/>
<evidence type="ECO:0000313" key="2">
    <source>
        <dbReference type="Proteomes" id="UP001066276"/>
    </source>
</evidence>
<accession>A0AAV7WF19</accession>
<evidence type="ECO:0000313" key="1">
    <source>
        <dbReference type="EMBL" id="KAJ1210900.1"/>
    </source>
</evidence>
<organism evidence="1 2">
    <name type="scientific">Pleurodeles waltl</name>
    <name type="common">Iberian ribbed newt</name>
    <dbReference type="NCBI Taxonomy" id="8319"/>
    <lineage>
        <taxon>Eukaryota</taxon>
        <taxon>Metazoa</taxon>
        <taxon>Chordata</taxon>
        <taxon>Craniata</taxon>
        <taxon>Vertebrata</taxon>
        <taxon>Euteleostomi</taxon>
        <taxon>Amphibia</taxon>
        <taxon>Batrachia</taxon>
        <taxon>Caudata</taxon>
        <taxon>Salamandroidea</taxon>
        <taxon>Salamandridae</taxon>
        <taxon>Pleurodelinae</taxon>
        <taxon>Pleurodeles</taxon>
    </lineage>
</organism>
<dbReference type="EMBL" id="JANPWB010000002">
    <property type="protein sequence ID" value="KAJ1210900.1"/>
    <property type="molecule type" value="Genomic_DNA"/>
</dbReference>
<comment type="caution">
    <text evidence="1">The sequence shown here is derived from an EMBL/GenBank/DDBJ whole genome shotgun (WGS) entry which is preliminary data.</text>
</comment>
<gene>
    <name evidence="1" type="ORF">NDU88_006262</name>
</gene>